<name>A0A220U9D3_9BACI</name>
<dbReference type="InterPro" id="IPR001261">
    <property type="entry name" value="ArgE/DapE_CS"/>
</dbReference>
<keyword evidence="10" id="KW-1185">Reference proteome</keyword>
<dbReference type="Gene3D" id="3.30.70.360">
    <property type="match status" value="1"/>
</dbReference>
<feature type="binding site" evidence="7">
    <location>
        <position position="86"/>
    </location>
    <ligand>
        <name>Zn(2+)</name>
        <dbReference type="ChEBI" id="CHEBI:29105"/>
        <label>2</label>
    </ligand>
</feature>
<evidence type="ECO:0000256" key="1">
    <source>
        <dbReference type="ARBA" id="ARBA00001936"/>
    </source>
</evidence>
<evidence type="ECO:0000256" key="6">
    <source>
        <dbReference type="ARBA" id="ARBA00023211"/>
    </source>
</evidence>
<dbReference type="GO" id="GO:0016813">
    <property type="term" value="F:hydrolase activity, acting on carbon-nitrogen (but not peptide) bonds, in linear amidines"/>
    <property type="evidence" value="ECO:0007669"/>
    <property type="project" value="InterPro"/>
</dbReference>
<reference evidence="9 10" key="1">
    <citation type="submission" date="2017-07" db="EMBL/GenBank/DDBJ databases">
        <title>Virgibacillus sp. LM2416.</title>
        <authorList>
            <person name="Tak E.J."/>
            <person name="Bae J.-W."/>
        </authorList>
    </citation>
    <scope>NUCLEOTIDE SEQUENCE [LARGE SCALE GENOMIC DNA]</scope>
    <source>
        <strain evidence="9 10">LM2416</strain>
    </source>
</reference>
<feature type="binding site" evidence="7">
    <location>
        <position position="86"/>
    </location>
    <ligand>
        <name>Zn(2+)</name>
        <dbReference type="ChEBI" id="CHEBI:29105"/>
        <label>1</label>
    </ligand>
</feature>
<dbReference type="GO" id="GO:0046872">
    <property type="term" value="F:metal ion binding"/>
    <property type="evidence" value="ECO:0007669"/>
    <property type="project" value="UniProtKB-KW"/>
</dbReference>
<feature type="binding site" evidence="7">
    <location>
        <position position="186"/>
    </location>
    <ligand>
        <name>Zn(2+)</name>
        <dbReference type="ChEBI" id="CHEBI:29105"/>
        <label>1</label>
    </ligand>
</feature>
<evidence type="ECO:0000259" key="8">
    <source>
        <dbReference type="Pfam" id="PF07687"/>
    </source>
</evidence>
<dbReference type="Pfam" id="PF01546">
    <property type="entry name" value="Peptidase_M20"/>
    <property type="match status" value="1"/>
</dbReference>
<keyword evidence="7" id="KW-0862">Zinc</keyword>
<feature type="domain" description="Peptidase M20 dimerisation" evidence="8">
    <location>
        <begin position="212"/>
        <end position="313"/>
    </location>
</feature>
<evidence type="ECO:0000256" key="4">
    <source>
        <dbReference type="ARBA" id="ARBA00022723"/>
    </source>
</evidence>
<dbReference type="KEGG" id="vil:CFK37_09580"/>
<dbReference type="InterPro" id="IPR002933">
    <property type="entry name" value="Peptidase_M20"/>
</dbReference>
<dbReference type="PANTHER" id="PTHR32494:SF19">
    <property type="entry name" value="ALLANTOATE DEIMINASE-RELATED"/>
    <property type="match status" value="1"/>
</dbReference>
<feature type="binding site" evidence="7">
    <location>
        <position position="75"/>
    </location>
    <ligand>
        <name>Zn(2+)</name>
        <dbReference type="ChEBI" id="CHEBI:29105"/>
        <label>1</label>
    </ligand>
</feature>
<dbReference type="Gene3D" id="3.40.630.10">
    <property type="entry name" value="Zn peptidases"/>
    <property type="match status" value="1"/>
</dbReference>
<organism evidence="9 10">
    <name type="scientific">Virgibacillus phasianinus</name>
    <dbReference type="NCBI Taxonomy" id="2017483"/>
    <lineage>
        <taxon>Bacteria</taxon>
        <taxon>Bacillati</taxon>
        <taxon>Bacillota</taxon>
        <taxon>Bacilli</taxon>
        <taxon>Bacillales</taxon>
        <taxon>Bacillaceae</taxon>
        <taxon>Virgibacillus</taxon>
    </lineage>
</organism>
<evidence type="ECO:0000313" key="10">
    <source>
        <dbReference type="Proteomes" id="UP000198312"/>
    </source>
</evidence>
<dbReference type="PROSITE" id="PS00758">
    <property type="entry name" value="ARGE_DAPE_CPG2_1"/>
    <property type="match status" value="1"/>
</dbReference>
<evidence type="ECO:0000313" key="9">
    <source>
        <dbReference type="EMBL" id="ASK64353.1"/>
    </source>
</evidence>
<feature type="binding site" evidence="7">
    <location>
        <position position="121"/>
    </location>
    <ligand>
        <name>Zn(2+)</name>
        <dbReference type="ChEBI" id="CHEBI:29105"/>
        <label>2</label>
    </ligand>
</feature>
<evidence type="ECO:0000256" key="7">
    <source>
        <dbReference type="PIRSR" id="PIRSR001235-1"/>
    </source>
</evidence>
<keyword evidence="4 7" id="KW-0479">Metal-binding</keyword>
<dbReference type="EMBL" id="CP022315">
    <property type="protein sequence ID" value="ASK64353.1"/>
    <property type="molecule type" value="Genomic_DNA"/>
</dbReference>
<dbReference type="CDD" id="cd03884">
    <property type="entry name" value="M20_bAS"/>
    <property type="match status" value="1"/>
</dbReference>
<dbReference type="PANTHER" id="PTHR32494">
    <property type="entry name" value="ALLANTOATE DEIMINASE-RELATED"/>
    <property type="match status" value="1"/>
</dbReference>
<evidence type="ECO:0000256" key="2">
    <source>
        <dbReference type="ARBA" id="ARBA00006153"/>
    </source>
</evidence>
<feature type="binding site" evidence="7">
    <location>
        <position position="382"/>
    </location>
    <ligand>
        <name>Zn(2+)</name>
        <dbReference type="ChEBI" id="CHEBI:29105"/>
        <label>2</label>
    </ligand>
</feature>
<keyword evidence="5 9" id="KW-0378">Hydrolase</keyword>
<dbReference type="AlphaFoldDB" id="A0A220U9D3"/>
<dbReference type="InterPro" id="IPR010158">
    <property type="entry name" value="Amidase_Cbmase"/>
</dbReference>
<dbReference type="Pfam" id="PF07687">
    <property type="entry name" value="M20_dimer"/>
    <property type="match status" value="1"/>
</dbReference>
<protein>
    <submittedName>
        <fullName evidence="9">Zn-dependent hydrolase</fullName>
    </submittedName>
</protein>
<sequence>MWMEQKLCQLNRVEQIQDPQGFTRLGYSEAEYKSHQQFIRTAEELGLHTYQDKVGNQWAIWEVHPDAKAVALGSHLDTVYNGGGYDGVAGVLCALAAIKVLQDKQFRPQKNIAVVCFIAEESARFGISTIGSKAISGELAIEELEDVSDMEGITVKQAVEQMGINWEDLTKATLPVPKLEQFLEVHIEQGRKLQDSQAKIGIVTGIARPVRLQVTAYGVANHTGTTPMHQRNDALVALAPLIPYVSRETAAMNKQEDPHLVATVSTVTVKPNSMTIIPSEVQFGIDIRSVNDAAKQQLVTNIKQYCLELAEEHHVTVDVKTLVNNQSVQLDDTIQSKLTHVSKQLGFKTESMVSGAGHDVMNMATRWPAGLIFIPCRDGISHQPNEYTETSNLVIGTKVLAAYLQTEAIQ</sequence>
<dbReference type="SUPFAM" id="SSF53187">
    <property type="entry name" value="Zn-dependent exopeptidases"/>
    <property type="match status" value="1"/>
</dbReference>
<gene>
    <name evidence="9" type="ORF">CFK37_09580</name>
</gene>
<evidence type="ECO:0000256" key="3">
    <source>
        <dbReference type="ARBA" id="ARBA00011738"/>
    </source>
</evidence>
<dbReference type="PIRSF" id="PIRSF001235">
    <property type="entry name" value="Amidase_carbamoylase"/>
    <property type="match status" value="1"/>
</dbReference>
<dbReference type="OrthoDB" id="9808195at2"/>
<dbReference type="Proteomes" id="UP000198312">
    <property type="component" value="Chromosome"/>
</dbReference>
<proteinExistence type="inferred from homology"/>
<evidence type="ECO:0000256" key="5">
    <source>
        <dbReference type="ARBA" id="ARBA00022801"/>
    </source>
</evidence>
<accession>A0A220U9D3</accession>
<comment type="subunit">
    <text evidence="3">Homodimer.</text>
</comment>
<dbReference type="SUPFAM" id="SSF55031">
    <property type="entry name" value="Bacterial exopeptidase dimerisation domain"/>
    <property type="match status" value="1"/>
</dbReference>
<dbReference type="NCBIfam" id="TIGR01879">
    <property type="entry name" value="hydantase"/>
    <property type="match status" value="1"/>
</dbReference>
<comment type="cofactor">
    <cofactor evidence="1">
        <name>Mn(2+)</name>
        <dbReference type="ChEBI" id="CHEBI:29035"/>
    </cofactor>
</comment>
<keyword evidence="6" id="KW-0464">Manganese</keyword>
<comment type="cofactor">
    <cofactor evidence="7">
        <name>Zn(2+)</name>
        <dbReference type="ChEBI" id="CHEBI:29105"/>
    </cofactor>
    <text evidence="7">Binds 2 Zn(2+) ions per subunit.</text>
</comment>
<dbReference type="InterPro" id="IPR036264">
    <property type="entry name" value="Bact_exopeptidase_dim_dom"/>
</dbReference>
<comment type="similarity">
    <text evidence="2">Belongs to the peptidase M20 family.</text>
</comment>
<dbReference type="InterPro" id="IPR011650">
    <property type="entry name" value="Peptidase_M20_dimer"/>
</dbReference>